<evidence type="ECO:0000256" key="1">
    <source>
        <dbReference type="ARBA" id="ARBA00004651"/>
    </source>
</evidence>
<feature type="transmembrane region" description="Helical" evidence="7">
    <location>
        <begin position="241"/>
        <end position="259"/>
    </location>
</feature>
<evidence type="ECO:0000256" key="2">
    <source>
        <dbReference type="ARBA" id="ARBA00010157"/>
    </source>
</evidence>
<evidence type="ECO:0000256" key="4">
    <source>
        <dbReference type="ARBA" id="ARBA00022692"/>
    </source>
</evidence>
<accession>A0A0R2DSJ6</accession>
<dbReference type="InterPro" id="IPR050545">
    <property type="entry name" value="Mycobact_MmpL"/>
</dbReference>
<reference evidence="9 10" key="1">
    <citation type="journal article" date="2015" name="Genome Announc.">
        <title>Expanding the biotechnology potential of lactobacilli through comparative genomics of 213 strains and associated genera.</title>
        <authorList>
            <person name="Sun Z."/>
            <person name="Harris H.M."/>
            <person name="McCann A."/>
            <person name="Guo C."/>
            <person name="Argimon S."/>
            <person name="Zhang W."/>
            <person name="Yang X."/>
            <person name="Jeffery I.B."/>
            <person name="Cooney J.C."/>
            <person name="Kagawa T.F."/>
            <person name="Liu W."/>
            <person name="Song Y."/>
            <person name="Salvetti E."/>
            <person name="Wrobel A."/>
            <person name="Rasinkangas P."/>
            <person name="Parkhill J."/>
            <person name="Rea M.C."/>
            <person name="O'Sullivan O."/>
            <person name="Ritari J."/>
            <person name="Douillard F.P."/>
            <person name="Paul Ross R."/>
            <person name="Yang R."/>
            <person name="Briner A.E."/>
            <person name="Felis G.E."/>
            <person name="de Vos W.M."/>
            <person name="Barrangou R."/>
            <person name="Klaenhammer T.R."/>
            <person name="Caufield P.W."/>
            <person name="Cui Y."/>
            <person name="Zhang H."/>
            <person name="O'Toole P.W."/>
        </authorList>
    </citation>
    <scope>NUCLEOTIDE SEQUENCE [LARGE SCALE GENOMIC DNA]</scope>
    <source>
        <strain evidence="9 10">DSM 21775</strain>
    </source>
</reference>
<feature type="domain" description="Membrane transport protein MMPL" evidence="8">
    <location>
        <begin position="546"/>
        <end position="798"/>
    </location>
</feature>
<protein>
    <submittedName>
        <fullName evidence="9">RND superfamily drug exporter</fullName>
    </submittedName>
</protein>
<gene>
    <name evidence="9" type="ORF">FD13_GL000209</name>
</gene>
<dbReference type="EMBL" id="AYZH01000001">
    <property type="protein sequence ID" value="KRN03420.1"/>
    <property type="molecule type" value="Genomic_DNA"/>
</dbReference>
<dbReference type="PANTHER" id="PTHR33406">
    <property type="entry name" value="MEMBRANE PROTEIN MJ1562-RELATED"/>
    <property type="match status" value="1"/>
</dbReference>
<evidence type="ECO:0000256" key="5">
    <source>
        <dbReference type="ARBA" id="ARBA00022989"/>
    </source>
</evidence>
<comment type="caution">
    <text evidence="9">The sequence shown here is derived from an EMBL/GenBank/DDBJ whole genome shotgun (WGS) entry which is preliminary data.</text>
</comment>
<organism evidence="9 10">
    <name type="scientific">Levilactobacillus senmaizukei DSM 21775 = NBRC 103853</name>
    <dbReference type="NCBI Taxonomy" id="1423803"/>
    <lineage>
        <taxon>Bacteria</taxon>
        <taxon>Bacillati</taxon>
        <taxon>Bacillota</taxon>
        <taxon>Bacilli</taxon>
        <taxon>Lactobacillales</taxon>
        <taxon>Lactobacillaceae</taxon>
        <taxon>Levilactobacillus</taxon>
    </lineage>
</organism>
<evidence type="ECO:0000313" key="10">
    <source>
        <dbReference type="Proteomes" id="UP000051589"/>
    </source>
</evidence>
<feature type="domain" description="Membrane transport protein MMPL" evidence="8">
    <location>
        <begin position="70"/>
        <end position="368"/>
    </location>
</feature>
<feature type="transmembrane region" description="Helical" evidence="7">
    <location>
        <begin position="794"/>
        <end position="815"/>
    </location>
</feature>
<feature type="transmembrane region" description="Helical" evidence="7">
    <location>
        <begin position="836"/>
        <end position="854"/>
    </location>
</feature>
<evidence type="ECO:0000259" key="8">
    <source>
        <dbReference type="Pfam" id="PF03176"/>
    </source>
</evidence>
<dbReference type="STRING" id="1423803.FD13_GL000209"/>
<feature type="transmembrane region" description="Helical" evidence="7">
    <location>
        <begin position="207"/>
        <end position="229"/>
    </location>
</feature>
<feature type="transmembrane region" description="Helical" evidence="7">
    <location>
        <begin position="283"/>
        <end position="304"/>
    </location>
</feature>
<feature type="transmembrane region" description="Helical" evidence="7">
    <location>
        <begin position="12"/>
        <end position="30"/>
    </location>
</feature>
<dbReference type="PANTHER" id="PTHR33406:SF6">
    <property type="entry name" value="MEMBRANE PROTEIN YDGH-RELATED"/>
    <property type="match status" value="1"/>
</dbReference>
<dbReference type="GO" id="GO:0005886">
    <property type="term" value="C:plasma membrane"/>
    <property type="evidence" value="ECO:0007669"/>
    <property type="project" value="UniProtKB-SubCell"/>
</dbReference>
<dbReference type="PATRIC" id="fig|1423803.3.peg.208"/>
<dbReference type="OrthoDB" id="2321896at2"/>
<comment type="similarity">
    <text evidence="2">Belongs to the resistance-nodulation-cell division (RND) (TC 2.A.6) family. MmpL subfamily.</text>
</comment>
<feature type="transmembrane region" description="Helical" evidence="7">
    <location>
        <begin position="732"/>
        <end position="750"/>
    </location>
</feature>
<dbReference type="Proteomes" id="UP000051589">
    <property type="component" value="Unassembled WGS sequence"/>
</dbReference>
<proteinExistence type="inferred from homology"/>
<dbReference type="InterPro" id="IPR004869">
    <property type="entry name" value="MMPL_dom"/>
</dbReference>
<dbReference type="Pfam" id="PF03176">
    <property type="entry name" value="MMPL"/>
    <property type="match status" value="2"/>
</dbReference>
<feature type="transmembrane region" description="Helical" evidence="7">
    <location>
        <begin position="757"/>
        <end position="774"/>
    </location>
</feature>
<keyword evidence="4 7" id="KW-0812">Transmembrane</keyword>
<comment type="subcellular location">
    <subcellularLocation>
        <location evidence="1">Cell membrane</location>
        <topology evidence="1">Multi-pass membrane protein</topology>
    </subcellularLocation>
</comment>
<name>A0A0R2DSJ6_9LACO</name>
<sequence length="919" mass="100474">MQERIRKLHHNRIFALVFWLVVVFAAIVTLPNVNTIIQYDGQPQLANTSQPVKATQIRNTWGRNLNGTYTVNAVFNNPSGALNNKQLASINKTVSELQKRSSYYGIKKITTMTNTPTSQPQLFSKDKSTEVVQLAVSHNQGTVRQISNQLKSQIATVGLNTYVTSPEIVSDAANQHIASFTLIVIIMTLVLALVAMGILFASIIAPIISFLAILISYISTLSLATNLAYHWNFAYSEYTPIFLLLGIGLFTLLTNFWFFRELRERVDDGADSQAATTAVITSLGYRVLISTLTLTIAFGGLMLFDFSTIRAFGLLGIGFAITGIASVTLVPVFAGMLGSSLFWPKKTRPQLKDHKLWHSLARFGLWQPWIAVLLALYLLGPVAFGFHTRLNYNNTQDIPNNQAVQGARVLSAHFGQGKSTPVTLYIQTNKRLNNQNQLFEIDNLTKKLKAQPGVASVTSVTQPGGQPITQYYVSSQLSSLNENLNGVIGQLGTLRKDLKSDKSNLKEKDLQSEVKRLSKLSTQTNSLVSDSSTLSSSLQSALSQSSASGSQASKKVARYINQLNAVNAELNSAVGTMSSLSGAATTTNTGVGTASTNLSSYASGIKSVNDSLGTSRKHVKDMQTSLNSIYGYLGGLQTSEAAKSLYLSPTQLASGDFQQSLVNFTDEKVKATYLTITLKQAPNAKDTTQTLEHLQDLTKSQLRGTSLKDAKLTFTGQPVVASTIQQQYQHDLPRVIALVFGVTLLLLIVFSRSILQPLYWFLTFAASALGSYQLTQVLMRWLTGNNEFNWQVPLLAFIPLTVLAVVELTQLALSFRLNDAPLLDWLLPGINDCGQTMRHSMFLVIASVLGLLAAESQVLTAVALITIFTAIIFNLLLPIMAASFGKLSVIIPNQKPYQFRLGKGTHRRGAHARHDDSED</sequence>
<keyword evidence="5 7" id="KW-1133">Transmembrane helix</keyword>
<dbReference type="Gene3D" id="1.20.1640.10">
    <property type="entry name" value="Multidrug efflux transporter AcrB transmembrane domain"/>
    <property type="match status" value="1"/>
</dbReference>
<feature type="transmembrane region" description="Helical" evidence="7">
    <location>
        <begin position="363"/>
        <end position="386"/>
    </location>
</feature>
<feature type="transmembrane region" description="Helical" evidence="7">
    <location>
        <begin position="316"/>
        <end position="343"/>
    </location>
</feature>
<keyword evidence="10" id="KW-1185">Reference proteome</keyword>
<evidence type="ECO:0000256" key="3">
    <source>
        <dbReference type="ARBA" id="ARBA00022475"/>
    </source>
</evidence>
<dbReference type="AlphaFoldDB" id="A0A0R2DSJ6"/>
<evidence type="ECO:0000256" key="6">
    <source>
        <dbReference type="ARBA" id="ARBA00023136"/>
    </source>
</evidence>
<feature type="transmembrane region" description="Helical" evidence="7">
    <location>
        <begin position="177"/>
        <end position="200"/>
    </location>
</feature>
<keyword evidence="3" id="KW-1003">Cell membrane</keyword>
<keyword evidence="6 7" id="KW-0472">Membrane</keyword>
<dbReference type="RefSeq" id="WP_061776974.1">
    <property type="nucleotide sequence ID" value="NZ_AYZH01000001.1"/>
</dbReference>
<feature type="transmembrane region" description="Helical" evidence="7">
    <location>
        <begin position="860"/>
        <end position="885"/>
    </location>
</feature>
<evidence type="ECO:0000313" key="9">
    <source>
        <dbReference type="EMBL" id="KRN03420.1"/>
    </source>
</evidence>
<dbReference type="SUPFAM" id="SSF82866">
    <property type="entry name" value="Multidrug efflux transporter AcrB transmembrane domain"/>
    <property type="match status" value="2"/>
</dbReference>
<evidence type="ECO:0000256" key="7">
    <source>
        <dbReference type="SAM" id="Phobius"/>
    </source>
</evidence>